<evidence type="ECO:0000256" key="2">
    <source>
        <dbReference type="ARBA" id="ARBA00029447"/>
    </source>
</evidence>
<dbReference type="GO" id="GO:0006935">
    <property type="term" value="P:chemotaxis"/>
    <property type="evidence" value="ECO:0007669"/>
    <property type="project" value="UniProtKB-KW"/>
</dbReference>
<dbReference type="SUPFAM" id="SSF58104">
    <property type="entry name" value="Methyl-accepting chemotaxis protein (MCP) signaling domain"/>
    <property type="match status" value="1"/>
</dbReference>
<name>A0A1M4VTK8_9FIRM</name>
<proteinExistence type="inferred from homology"/>
<evidence type="ECO:0000256" key="6">
    <source>
        <dbReference type="SAM" id="Phobius"/>
    </source>
</evidence>
<evidence type="ECO:0000256" key="3">
    <source>
        <dbReference type="PROSITE-ProRule" id="PRU00284"/>
    </source>
</evidence>
<feature type="transmembrane region" description="Helical" evidence="6">
    <location>
        <begin position="36"/>
        <end position="57"/>
    </location>
</feature>
<dbReference type="PANTHER" id="PTHR43531">
    <property type="entry name" value="PROTEIN ICFG"/>
    <property type="match status" value="1"/>
</dbReference>
<reference evidence="9" key="1">
    <citation type="submission" date="2016-11" db="EMBL/GenBank/DDBJ databases">
        <authorList>
            <person name="Varghese N."/>
            <person name="Submissions S."/>
        </authorList>
    </citation>
    <scope>NUCLEOTIDE SEQUENCE [LARGE SCALE GENOMIC DNA]</scope>
    <source>
        <strain evidence="9">DSM 11792</strain>
    </source>
</reference>
<dbReference type="OrthoDB" id="1805332at2"/>
<dbReference type="EMBL" id="FQUW01000008">
    <property type="protein sequence ID" value="SHE72451.1"/>
    <property type="molecule type" value="Genomic_DNA"/>
</dbReference>
<keyword evidence="1" id="KW-0145">Chemotaxis</keyword>
<evidence type="ECO:0000259" key="7">
    <source>
        <dbReference type="PROSITE" id="PS50111"/>
    </source>
</evidence>
<dbReference type="SMART" id="SM00283">
    <property type="entry name" value="MA"/>
    <property type="match status" value="1"/>
</dbReference>
<dbReference type="InterPro" id="IPR004089">
    <property type="entry name" value="MCPsignal_dom"/>
</dbReference>
<feature type="region of interest" description="Disordered" evidence="5">
    <location>
        <begin position="376"/>
        <end position="400"/>
    </location>
</feature>
<evidence type="ECO:0000313" key="8">
    <source>
        <dbReference type="EMBL" id="SHE72451.1"/>
    </source>
</evidence>
<dbReference type="PANTHER" id="PTHR43531:SF11">
    <property type="entry name" value="METHYL-ACCEPTING CHEMOTAXIS PROTEIN 3"/>
    <property type="match status" value="1"/>
</dbReference>
<dbReference type="Proteomes" id="UP000184196">
    <property type="component" value="Unassembled WGS sequence"/>
</dbReference>
<evidence type="ECO:0000313" key="9">
    <source>
        <dbReference type="Proteomes" id="UP000184196"/>
    </source>
</evidence>
<dbReference type="Gene3D" id="1.10.287.950">
    <property type="entry name" value="Methyl-accepting chemotaxis protein"/>
    <property type="match status" value="1"/>
</dbReference>
<dbReference type="CDD" id="cd11386">
    <property type="entry name" value="MCP_signal"/>
    <property type="match status" value="1"/>
</dbReference>
<dbReference type="PROSITE" id="PS50111">
    <property type="entry name" value="CHEMOTAXIS_TRANSDUC_2"/>
    <property type="match status" value="1"/>
</dbReference>
<sequence length="400" mass="42110">MGKLRRQLVLLTSALALLAVAATLLAGWLARGSVPATLAGAAAGILLAGVLAAFAFASLQATVNMVIVNTDKAIAGDLTGKIEDRHFGWGEINRLVTNIRKVLKGVHKWFGLVREYSDQLTAATAQITSGTEQISTGSQEQAGQVQKLLQEIENLAQSARQSAEKARQTADVARETDLTARQGGQAVDRVIESMNLIHEKIKTLDESSARIGQFVQVIEDIAAQTNLLALNAAIEAARAGEHGRGFAVVAQEVRELAENSARATREITQLVAGIQGAAGESVAAVERGLQVTGEVQEAFRNIVSQIERTVESIEELASASQEQAASTEQMVGGVEAIAAVAEQAAASCQETAAITGELSGLADRLKSVADIWKFNQDGGEDRRKGGPHVDAQEHKNGAAA</sequence>
<organism evidence="8 9">
    <name type="scientific">Desulfofundulus australicus DSM 11792</name>
    <dbReference type="NCBI Taxonomy" id="1121425"/>
    <lineage>
        <taxon>Bacteria</taxon>
        <taxon>Bacillati</taxon>
        <taxon>Bacillota</taxon>
        <taxon>Clostridia</taxon>
        <taxon>Eubacteriales</taxon>
        <taxon>Peptococcaceae</taxon>
        <taxon>Desulfofundulus</taxon>
    </lineage>
</organism>
<dbReference type="GO" id="GO:0005886">
    <property type="term" value="C:plasma membrane"/>
    <property type="evidence" value="ECO:0007669"/>
    <property type="project" value="TreeGrafter"/>
</dbReference>
<keyword evidence="6" id="KW-1133">Transmembrane helix</keyword>
<comment type="similarity">
    <text evidence="2">Belongs to the methyl-accepting chemotaxis (MCP) protein family.</text>
</comment>
<dbReference type="InterPro" id="IPR051310">
    <property type="entry name" value="MCP_chemotaxis"/>
</dbReference>
<dbReference type="AlphaFoldDB" id="A0A1M4VTK8"/>
<gene>
    <name evidence="8" type="ORF">SAMN02745218_00741</name>
</gene>
<dbReference type="Pfam" id="PF00015">
    <property type="entry name" value="MCPsignal"/>
    <property type="match status" value="1"/>
</dbReference>
<evidence type="ECO:0000256" key="5">
    <source>
        <dbReference type="SAM" id="MobiDB-lite"/>
    </source>
</evidence>
<protein>
    <submittedName>
        <fullName evidence="8">Methyl-accepting chemotaxis protein</fullName>
    </submittedName>
</protein>
<feature type="coiled-coil region" evidence="4">
    <location>
        <begin position="138"/>
        <end position="176"/>
    </location>
</feature>
<keyword evidence="9" id="KW-1185">Reference proteome</keyword>
<dbReference type="RefSeq" id="WP_073163296.1">
    <property type="nucleotide sequence ID" value="NZ_FQUW01000008.1"/>
</dbReference>
<evidence type="ECO:0000256" key="1">
    <source>
        <dbReference type="ARBA" id="ARBA00022500"/>
    </source>
</evidence>
<accession>A0A1M4VTK8</accession>
<keyword evidence="6" id="KW-0472">Membrane</keyword>
<keyword evidence="4" id="KW-0175">Coiled coil</keyword>
<keyword evidence="6" id="KW-0812">Transmembrane</keyword>
<feature type="compositionally biased region" description="Basic and acidic residues" evidence="5">
    <location>
        <begin position="390"/>
        <end position="400"/>
    </location>
</feature>
<evidence type="ECO:0000256" key="4">
    <source>
        <dbReference type="SAM" id="Coils"/>
    </source>
</evidence>
<dbReference type="GO" id="GO:0004888">
    <property type="term" value="F:transmembrane signaling receptor activity"/>
    <property type="evidence" value="ECO:0007669"/>
    <property type="project" value="TreeGrafter"/>
</dbReference>
<dbReference type="GO" id="GO:0007165">
    <property type="term" value="P:signal transduction"/>
    <property type="evidence" value="ECO:0007669"/>
    <property type="project" value="UniProtKB-KW"/>
</dbReference>
<feature type="domain" description="Methyl-accepting transducer" evidence="7">
    <location>
        <begin position="116"/>
        <end position="359"/>
    </location>
</feature>
<keyword evidence="3" id="KW-0807">Transducer</keyword>